<sequence>MVGKTRYIKLFSHNDLDGFGAPALFEAVNNELFKGVVFDLTTCSAGRLDARLASFFRQPDISRFSDIFIMDMTPDSDYSFQQLEQHFANHWLIFDHHESEADLRSKYANNCISPTNPEINPSATSLVWDWLKKNKNFTRLEASKVEELSLLVELIRAYDTWDWQNDEQMAPEIKEAADNLNQLFWFYPLSKTQEFIKDVFNTGWQNYRQANALLIDTLNARRTSYIKKHLKSVTTFEQDGHSFGVVYASDYKSEIAHELLLEFEVDAALVIDDRSVSLRSNGKLDVAKFAEDYFRGGGHEDSAGGSLDLNPVLEAEKLVIDSIKQQKQVNEQMATEQEEKDSLANQLDPETAAKLAALFGNQAG</sequence>
<reference evidence="2 3" key="1">
    <citation type="submission" date="2016-03" db="EMBL/GenBank/DDBJ databases">
        <title>Sequencing of Lactobacillus Species from Commercial Turkeys.</title>
        <authorList>
            <person name="Johnson T.J."/>
            <person name="Youmans B.P."/>
            <person name="Case K.A."/>
        </authorList>
    </citation>
    <scope>NUCLEOTIDE SEQUENCE [LARGE SCALE GENOMIC DNA]</scope>
    <source>
        <strain evidence="2 3">UMNLA1</strain>
    </source>
</reference>
<dbReference type="AlphaFoldDB" id="A0A231QJ06"/>
<evidence type="ECO:0000313" key="3">
    <source>
        <dbReference type="Proteomes" id="UP000215261"/>
    </source>
</evidence>
<dbReference type="Pfam" id="PF02272">
    <property type="entry name" value="DHHA1"/>
    <property type="match status" value="1"/>
</dbReference>
<dbReference type="GO" id="GO:0003676">
    <property type="term" value="F:nucleic acid binding"/>
    <property type="evidence" value="ECO:0007669"/>
    <property type="project" value="InterPro"/>
</dbReference>
<dbReference type="InterPro" id="IPR003156">
    <property type="entry name" value="DHHA1_dom"/>
</dbReference>
<evidence type="ECO:0000313" key="2">
    <source>
        <dbReference type="EMBL" id="OXS42275.1"/>
    </source>
</evidence>
<evidence type="ECO:0000259" key="1">
    <source>
        <dbReference type="Pfam" id="PF02272"/>
    </source>
</evidence>
<comment type="caution">
    <text evidence="2">The sequence shown here is derived from an EMBL/GenBank/DDBJ whole genome shotgun (WGS) entry which is preliminary data.</text>
</comment>
<dbReference type="Gene3D" id="3.10.310.30">
    <property type="match status" value="1"/>
</dbReference>
<dbReference type="InterPro" id="IPR038763">
    <property type="entry name" value="DHH_sf"/>
</dbReference>
<dbReference type="PANTHER" id="PTHR42146">
    <property type="entry name" value="3',5'-CYCLIC-NUCLEOTIDE PHOSPHODIESTERASE"/>
    <property type="match status" value="1"/>
</dbReference>
<gene>
    <name evidence="2" type="ORF">AYP69_10565</name>
</gene>
<dbReference type="EMBL" id="LUGO01000006">
    <property type="protein sequence ID" value="OXS42275.1"/>
    <property type="molecule type" value="Genomic_DNA"/>
</dbReference>
<feature type="domain" description="DHHA1" evidence="1">
    <location>
        <begin position="254"/>
        <end position="321"/>
    </location>
</feature>
<name>A0A231QJ06_9LACO</name>
<dbReference type="RefSeq" id="WP_089144702.1">
    <property type="nucleotide sequence ID" value="NZ_LUGD01000022.1"/>
</dbReference>
<protein>
    <submittedName>
        <fullName evidence="2">Phosphoesterase</fullName>
    </submittedName>
</protein>
<proteinExistence type="predicted"/>
<dbReference type="PANTHER" id="PTHR42146:SF1">
    <property type="entry name" value="OLIGORIBONUCLEASE NRNB"/>
    <property type="match status" value="1"/>
</dbReference>
<organism evidence="2 3">
    <name type="scientific">Ligilactobacillus agilis</name>
    <dbReference type="NCBI Taxonomy" id="1601"/>
    <lineage>
        <taxon>Bacteria</taxon>
        <taxon>Bacillati</taxon>
        <taxon>Bacillota</taxon>
        <taxon>Bacilli</taxon>
        <taxon>Lactobacillales</taxon>
        <taxon>Lactobacillaceae</taxon>
        <taxon>Ligilactobacillus</taxon>
    </lineage>
</organism>
<dbReference type="Proteomes" id="UP000215261">
    <property type="component" value="Unassembled WGS sequence"/>
</dbReference>
<dbReference type="InterPro" id="IPR052968">
    <property type="entry name" value="Nucleotide_metab_enz"/>
</dbReference>
<dbReference type="SUPFAM" id="SSF64182">
    <property type="entry name" value="DHH phosphoesterases"/>
    <property type="match status" value="1"/>
</dbReference>
<accession>A0A231QJ06</accession>